<evidence type="ECO:0000313" key="2">
    <source>
        <dbReference type="EMBL" id="WAC14600.1"/>
    </source>
</evidence>
<dbReference type="AlphaFoldDB" id="A0A9E8NDC6"/>
<dbReference type="Pfam" id="PF13788">
    <property type="entry name" value="DUF4180"/>
    <property type="match status" value="1"/>
</dbReference>
<reference evidence="2" key="1">
    <citation type="submission" date="2022-11" db="EMBL/GenBank/DDBJ databases">
        <title>Dyadobacter pollutisoli sp. nov., isolated from plastic dumped soil.</title>
        <authorList>
            <person name="Kim J.M."/>
            <person name="Kim K.R."/>
            <person name="Lee J.K."/>
            <person name="Hao L."/>
            <person name="Jeon C.O."/>
        </authorList>
    </citation>
    <scope>NUCLEOTIDE SEQUENCE</scope>
    <source>
        <strain evidence="2">U1</strain>
    </source>
</reference>
<evidence type="ECO:0000259" key="1">
    <source>
        <dbReference type="Pfam" id="PF13788"/>
    </source>
</evidence>
<dbReference type="InterPro" id="IPR025438">
    <property type="entry name" value="DUF4180"/>
</dbReference>
<dbReference type="EMBL" id="CP112998">
    <property type="protein sequence ID" value="WAC14600.1"/>
    <property type="molecule type" value="Genomic_DNA"/>
</dbReference>
<dbReference type="Proteomes" id="UP001164653">
    <property type="component" value="Chromosome"/>
</dbReference>
<evidence type="ECO:0000313" key="3">
    <source>
        <dbReference type="Proteomes" id="UP001164653"/>
    </source>
</evidence>
<sequence length="120" mass="13462">MNIISHTVNEVQIGEVTSEGLIIETAEDGLDLLGNLYYQGFDSIIIHEENIAPSFFDLKTGIAGEILQKFSNYRMRLAIIGDFEKYPGKSIRDFIYESNKGGRVNFLESVGEALERLSKV</sequence>
<feature type="domain" description="DUF4180" evidence="1">
    <location>
        <begin position="9"/>
        <end position="117"/>
    </location>
</feature>
<accession>A0A9E8NDC6</accession>
<dbReference type="KEGG" id="dpf:ON006_11690"/>
<keyword evidence="3" id="KW-1185">Reference proteome</keyword>
<organism evidence="2 3">
    <name type="scientific">Dyadobacter pollutisoli</name>
    <dbReference type="NCBI Taxonomy" id="2910158"/>
    <lineage>
        <taxon>Bacteria</taxon>
        <taxon>Pseudomonadati</taxon>
        <taxon>Bacteroidota</taxon>
        <taxon>Cytophagia</taxon>
        <taxon>Cytophagales</taxon>
        <taxon>Spirosomataceae</taxon>
        <taxon>Dyadobacter</taxon>
    </lineage>
</organism>
<name>A0A9E8NDC6_9BACT</name>
<protein>
    <submittedName>
        <fullName evidence="2">DUF4180 domain-containing protein</fullName>
    </submittedName>
</protein>
<dbReference type="RefSeq" id="WP_244819969.1">
    <property type="nucleotide sequence ID" value="NZ_CP112998.1"/>
</dbReference>
<proteinExistence type="predicted"/>
<gene>
    <name evidence="2" type="ORF">ON006_11690</name>
</gene>